<evidence type="ECO:0000259" key="7">
    <source>
        <dbReference type="PROSITE" id="PS50157"/>
    </source>
</evidence>
<protein>
    <submittedName>
        <fullName evidence="8">Zinc finger protein Elbow</fullName>
    </submittedName>
</protein>
<feature type="compositionally biased region" description="Low complexity" evidence="6">
    <location>
        <begin position="47"/>
        <end position="65"/>
    </location>
</feature>
<dbReference type="Gene3D" id="3.30.160.60">
    <property type="entry name" value="Classic Zinc Finger"/>
    <property type="match status" value="1"/>
</dbReference>
<feature type="domain" description="C2H2-type" evidence="7">
    <location>
        <begin position="200"/>
        <end position="233"/>
    </location>
</feature>
<comment type="similarity">
    <text evidence="1">Belongs to the Elbow/Noc family.</text>
</comment>
<feature type="compositionally biased region" description="Low complexity" evidence="6">
    <location>
        <begin position="89"/>
        <end position="114"/>
    </location>
</feature>
<comment type="caution">
    <text evidence="8">The sequence shown here is derived from an EMBL/GenBank/DDBJ whole genome shotgun (WGS) entry which is preliminary data.</text>
</comment>
<dbReference type="PANTHER" id="PTHR12522:SF4">
    <property type="entry name" value="ZINC FINGER PROTEIN ELBOW"/>
    <property type="match status" value="1"/>
</dbReference>
<evidence type="ECO:0000313" key="8">
    <source>
        <dbReference type="EMBL" id="KAF0295347.1"/>
    </source>
</evidence>
<evidence type="ECO:0000256" key="6">
    <source>
        <dbReference type="SAM" id="MobiDB-lite"/>
    </source>
</evidence>
<sequence>MDQPSRLTPASKPAKEDSAAKSSSPPASSPSSSTSRTSESRNHSRRSPPTSSQGPTSQTSSQAGSRSKVSFKPYESVTSPSAAERGKSRSPAAKATSPRPAAAAVVTSSPATSPSEKESPKPATSYLSPYGLGSPLDALYLRSGLPPSACRDPLCKGCLPGLCPTGCLHCKTLSALPGTPSPLGLGLYPPPGLVGGLQPYCCNWSEAGTYCGKRFNSSDELMQHLRGHTAADATVLPSPLGLMLPRAPYSAASALSPLASLAAGRYHPYAKPGLTPSLAPSLPPSLAPSLATPSSLALYPYLANPYLYAGLRR</sequence>
<keyword evidence="2" id="KW-0479">Metal-binding</keyword>
<keyword evidence="4" id="KW-0862">Zinc</keyword>
<dbReference type="InterPro" id="IPR051520">
    <property type="entry name" value="Elbow/Noc_ZnFinger"/>
</dbReference>
<keyword evidence="9" id="KW-1185">Reference proteome</keyword>
<evidence type="ECO:0000256" key="1">
    <source>
        <dbReference type="ARBA" id="ARBA00010144"/>
    </source>
</evidence>
<evidence type="ECO:0000256" key="5">
    <source>
        <dbReference type="PROSITE-ProRule" id="PRU00042"/>
    </source>
</evidence>
<evidence type="ECO:0000313" key="9">
    <source>
        <dbReference type="Proteomes" id="UP000440578"/>
    </source>
</evidence>
<dbReference type="PANTHER" id="PTHR12522">
    <property type="entry name" value="ZINC-FINGER PROTEIN NOLZ1-RELATED"/>
    <property type="match status" value="1"/>
</dbReference>
<feature type="region of interest" description="Disordered" evidence="6">
    <location>
        <begin position="1"/>
        <end position="126"/>
    </location>
</feature>
<dbReference type="Proteomes" id="UP000440578">
    <property type="component" value="Unassembled WGS sequence"/>
</dbReference>
<gene>
    <name evidence="8" type="primary">elB</name>
    <name evidence="8" type="ORF">FJT64_007110</name>
</gene>
<evidence type="ECO:0000256" key="2">
    <source>
        <dbReference type="ARBA" id="ARBA00022723"/>
    </source>
</evidence>
<organism evidence="8 9">
    <name type="scientific">Amphibalanus amphitrite</name>
    <name type="common">Striped barnacle</name>
    <name type="synonym">Balanus amphitrite</name>
    <dbReference type="NCBI Taxonomy" id="1232801"/>
    <lineage>
        <taxon>Eukaryota</taxon>
        <taxon>Metazoa</taxon>
        <taxon>Ecdysozoa</taxon>
        <taxon>Arthropoda</taxon>
        <taxon>Crustacea</taxon>
        <taxon>Multicrustacea</taxon>
        <taxon>Cirripedia</taxon>
        <taxon>Thoracica</taxon>
        <taxon>Thoracicalcarea</taxon>
        <taxon>Balanomorpha</taxon>
        <taxon>Balanoidea</taxon>
        <taxon>Balanidae</taxon>
        <taxon>Amphibalaninae</taxon>
        <taxon>Amphibalanus</taxon>
    </lineage>
</organism>
<dbReference type="OrthoDB" id="10054079at2759"/>
<evidence type="ECO:0000256" key="4">
    <source>
        <dbReference type="ARBA" id="ARBA00022833"/>
    </source>
</evidence>
<proteinExistence type="inferred from homology"/>
<feature type="compositionally biased region" description="Low complexity" evidence="6">
    <location>
        <begin position="20"/>
        <end position="37"/>
    </location>
</feature>
<dbReference type="InterPro" id="IPR013087">
    <property type="entry name" value="Znf_C2H2_type"/>
</dbReference>
<keyword evidence="3 5" id="KW-0863">Zinc-finger</keyword>
<dbReference type="EMBL" id="VIIS01001625">
    <property type="protein sequence ID" value="KAF0295347.1"/>
    <property type="molecule type" value="Genomic_DNA"/>
</dbReference>
<evidence type="ECO:0000256" key="3">
    <source>
        <dbReference type="ARBA" id="ARBA00022771"/>
    </source>
</evidence>
<accession>A0A6A4VFY0</accession>
<dbReference type="GO" id="GO:0045892">
    <property type="term" value="P:negative regulation of DNA-templated transcription"/>
    <property type="evidence" value="ECO:0007669"/>
    <property type="project" value="TreeGrafter"/>
</dbReference>
<dbReference type="GO" id="GO:0005634">
    <property type="term" value="C:nucleus"/>
    <property type="evidence" value="ECO:0007669"/>
    <property type="project" value="TreeGrafter"/>
</dbReference>
<reference evidence="8 9" key="1">
    <citation type="submission" date="2019-07" db="EMBL/GenBank/DDBJ databases">
        <title>Draft genome assembly of a fouling barnacle, Amphibalanus amphitrite (Darwin, 1854): The first reference genome for Thecostraca.</title>
        <authorList>
            <person name="Kim W."/>
        </authorList>
    </citation>
    <scope>NUCLEOTIDE SEQUENCE [LARGE SCALE GENOMIC DNA]</scope>
    <source>
        <strain evidence="8">SNU_AA5</strain>
        <tissue evidence="8">Soma without cirri and trophi</tissue>
    </source>
</reference>
<dbReference type="GO" id="GO:0008270">
    <property type="term" value="F:zinc ion binding"/>
    <property type="evidence" value="ECO:0007669"/>
    <property type="project" value="UniProtKB-KW"/>
</dbReference>
<dbReference type="AlphaFoldDB" id="A0A6A4VFY0"/>
<dbReference type="PROSITE" id="PS50157">
    <property type="entry name" value="ZINC_FINGER_C2H2_2"/>
    <property type="match status" value="1"/>
</dbReference>
<name>A0A6A4VFY0_AMPAM</name>